<evidence type="ECO:0000313" key="2">
    <source>
        <dbReference type="Proteomes" id="UP001597186"/>
    </source>
</evidence>
<comment type="caution">
    <text evidence="1">The sequence shown here is derived from an EMBL/GenBank/DDBJ whole genome shotgun (WGS) entry which is preliminary data.</text>
</comment>
<evidence type="ECO:0000313" key="1">
    <source>
        <dbReference type="EMBL" id="MFD1510659.1"/>
    </source>
</evidence>
<dbReference type="RefSeq" id="WP_379917044.1">
    <property type="nucleotide sequence ID" value="NZ_JBHUDD010000137.1"/>
</dbReference>
<sequence>MSYAPDWVLHAVCSTVATRFVEGNLPIEAFANRMSKSLLKSYADCKPEKLYGVSEAMLFFLAELEEEDTLHYCSGFLYNSICFEKSGRPRKMRGVFFDPLAPARELTKSQTVVTSFKAFVFRMRNDPSLGQPRAWRLDEIAEIKTLTNILNAPVTFADAL</sequence>
<accession>A0ABW4EL67</accession>
<organism evidence="1 2">
    <name type="scientific">Lacimonas salitolerans</name>
    <dbReference type="NCBI Taxonomy" id="1323750"/>
    <lineage>
        <taxon>Bacteria</taxon>
        <taxon>Pseudomonadati</taxon>
        <taxon>Pseudomonadota</taxon>
        <taxon>Alphaproteobacteria</taxon>
        <taxon>Rhodobacterales</taxon>
        <taxon>Paracoccaceae</taxon>
        <taxon>Lacimonas</taxon>
    </lineage>
</organism>
<protein>
    <submittedName>
        <fullName evidence="1">Uncharacterized protein</fullName>
    </submittedName>
</protein>
<keyword evidence="2" id="KW-1185">Reference proteome</keyword>
<reference evidence="2" key="1">
    <citation type="journal article" date="2019" name="Int. J. Syst. Evol. Microbiol.">
        <title>The Global Catalogue of Microorganisms (GCM) 10K type strain sequencing project: providing services to taxonomists for standard genome sequencing and annotation.</title>
        <authorList>
            <consortium name="The Broad Institute Genomics Platform"/>
            <consortium name="The Broad Institute Genome Sequencing Center for Infectious Disease"/>
            <person name="Wu L."/>
            <person name="Ma J."/>
        </authorList>
    </citation>
    <scope>NUCLEOTIDE SEQUENCE [LARGE SCALE GENOMIC DNA]</scope>
    <source>
        <strain evidence="2">CGMCC 1.12477</strain>
    </source>
</reference>
<name>A0ABW4EL67_9RHOB</name>
<gene>
    <name evidence="1" type="ORF">ACFTOW_14825</name>
</gene>
<dbReference type="Proteomes" id="UP001597186">
    <property type="component" value="Unassembled WGS sequence"/>
</dbReference>
<dbReference type="EMBL" id="JBHUDD010000137">
    <property type="protein sequence ID" value="MFD1510659.1"/>
    <property type="molecule type" value="Genomic_DNA"/>
</dbReference>
<proteinExistence type="predicted"/>